<keyword evidence="2" id="KW-1185">Reference proteome</keyword>
<accession>A0ABD1FR51</accession>
<reference evidence="1 2" key="1">
    <citation type="submission" date="2024-06" db="EMBL/GenBank/DDBJ databases">
        <title>A chromosome level genome sequence of Diviner's sage (Salvia divinorum).</title>
        <authorList>
            <person name="Ford S.A."/>
            <person name="Ro D.-K."/>
            <person name="Ness R.W."/>
            <person name="Phillips M.A."/>
        </authorList>
    </citation>
    <scope>NUCLEOTIDE SEQUENCE [LARGE SCALE GENOMIC DNA]</scope>
    <source>
        <strain evidence="1">SAF-2024a</strain>
        <tissue evidence="1">Leaf</tissue>
    </source>
</reference>
<name>A0ABD1FR51_SALDI</name>
<organism evidence="1 2">
    <name type="scientific">Salvia divinorum</name>
    <name type="common">Maria pastora</name>
    <name type="synonym">Diviner's sage</name>
    <dbReference type="NCBI Taxonomy" id="28513"/>
    <lineage>
        <taxon>Eukaryota</taxon>
        <taxon>Viridiplantae</taxon>
        <taxon>Streptophyta</taxon>
        <taxon>Embryophyta</taxon>
        <taxon>Tracheophyta</taxon>
        <taxon>Spermatophyta</taxon>
        <taxon>Magnoliopsida</taxon>
        <taxon>eudicotyledons</taxon>
        <taxon>Gunneridae</taxon>
        <taxon>Pentapetalae</taxon>
        <taxon>asterids</taxon>
        <taxon>lamiids</taxon>
        <taxon>Lamiales</taxon>
        <taxon>Lamiaceae</taxon>
        <taxon>Nepetoideae</taxon>
        <taxon>Mentheae</taxon>
        <taxon>Salviinae</taxon>
        <taxon>Salvia</taxon>
        <taxon>Salvia subgen. Calosphace</taxon>
    </lineage>
</organism>
<dbReference type="EMBL" id="JBEAFC010000012">
    <property type="protein sequence ID" value="KAL1534330.1"/>
    <property type="molecule type" value="Genomic_DNA"/>
</dbReference>
<evidence type="ECO:0000313" key="2">
    <source>
        <dbReference type="Proteomes" id="UP001567538"/>
    </source>
</evidence>
<sequence>MGLKAKDPISKRLRAAKRIRKPEKASRPMRAQKEILLSSCCGVVASCFGFPVDIKTEVKEDSCINMKKNAYSFSAG</sequence>
<dbReference type="Proteomes" id="UP001567538">
    <property type="component" value="Unassembled WGS sequence"/>
</dbReference>
<comment type="caution">
    <text evidence="1">The sequence shown here is derived from an EMBL/GenBank/DDBJ whole genome shotgun (WGS) entry which is preliminary data.</text>
</comment>
<proteinExistence type="predicted"/>
<protein>
    <submittedName>
        <fullName evidence="1">Uncharacterized protein</fullName>
    </submittedName>
</protein>
<evidence type="ECO:0000313" key="1">
    <source>
        <dbReference type="EMBL" id="KAL1534330.1"/>
    </source>
</evidence>
<dbReference type="AlphaFoldDB" id="A0ABD1FR51"/>
<gene>
    <name evidence="1" type="ORF">AAHA92_30518</name>
</gene>